<evidence type="ECO:0000256" key="1">
    <source>
        <dbReference type="ARBA" id="ARBA00022729"/>
    </source>
</evidence>
<dbReference type="GO" id="GO:0005576">
    <property type="term" value="C:extracellular region"/>
    <property type="evidence" value="ECO:0007669"/>
    <property type="project" value="InterPro"/>
</dbReference>
<evidence type="ECO:0000256" key="2">
    <source>
        <dbReference type="ARBA" id="ARBA00022801"/>
    </source>
</evidence>
<dbReference type="InterPro" id="IPR029058">
    <property type="entry name" value="AB_hydrolase_fold"/>
</dbReference>
<proteinExistence type="predicted"/>
<dbReference type="Pfam" id="PF10503">
    <property type="entry name" value="Esterase_PHB"/>
    <property type="match status" value="1"/>
</dbReference>
<dbReference type="InterPro" id="IPR010126">
    <property type="entry name" value="Esterase_phb"/>
</dbReference>
<keyword evidence="1" id="KW-0732">Signal</keyword>
<dbReference type="EMBL" id="CP044067">
    <property type="protein sequence ID" value="QET05139.1"/>
    <property type="molecule type" value="Genomic_DNA"/>
</dbReference>
<evidence type="ECO:0000313" key="4">
    <source>
        <dbReference type="Proteomes" id="UP000322822"/>
    </source>
</evidence>
<sequence>MKRRTGSTKLWTTLGKQAARSARRLQRSVTDSVLRTARQQSTAVGKAVGNATRQALSGVATPARPPVTRKDGTGGIWEEGLWGLGFGLGHTQRRYRLYVPPGVSAARPAPLLVLLHGCGQDAASFAASTRVATIARDARWIVLMPEQSVQANAQRCWQWFTPATRGAAEAALLMSMIDHICRRYAVLADRVCAMGLSAGGAMAMMLGLRYPERFAAIASHSGAAPYSATNAAQAARAMRGERGADAGAAKLALAGRRPPPLVLLHGDEDPVVTYDSATGAAALWLELMPAEAGTATAMPVKRIRRGARRAIEVFDWQARGGEVPDGQVRASASHPFLRLVKVKGLRHAWSGGAPGQAFSDPTGPDALKIALRFFSVNGRGAV</sequence>
<protein>
    <submittedName>
        <fullName evidence="3">PHB depolymerase family esterase</fullName>
    </submittedName>
</protein>
<dbReference type="PANTHER" id="PTHR43037:SF1">
    <property type="entry name" value="BLL1128 PROTEIN"/>
    <property type="match status" value="1"/>
</dbReference>
<gene>
    <name evidence="3" type="ORF">FOB72_24170</name>
</gene>
<dbReference type="SUPFAM" id="SSF53474">
    <property type="entry name" value="alpha/beta-Hydrolases"/>
    <property type="match status" value="1"/>
</dbReference>
<organism evidence="3 4">
    <name type="scientific">Cupriavidus pauculus</name>
    <dbReference type="NCBI Taxonomy" id="82633"/>
    <lineage>
        <taxon>Bacteria</taxon>
        <taxon>Pseudomonadati</taxon>
        <taxon>Pseudomonadota</taxon>
        <taxon>Betaproteobacteria</taxon>
        <taxon>Burkholderiales</taxon>
        <taxon>Burkholderiaceae</taxon>
        <taxon>Cupriavidus</taxon>
    </lineage>
</organism>
<dbReference type="NCBIfam" id="TIGR01840">
    <property type="entry name" value="esterase_phb"/>
    <property type="match status" value="1"/>
</dbReference>
<keyword evidence="2" id="KW-0378">Hydrolase</keyword>
<dbReference type="AlphaFoldDB" id="A0A5P2HDA7"/>
<name>A0A5P2HDA7_9BURK</name>
<dbReference type="OrthoDB" id="9767239at2"/>
<dbReference type="Gene3D" id="3.40.50.1820">
    <property type="entry name" value="alpha/beta hydrolase"/>
    <property type="match status" value="1"/>
</dbReference>
<evidence type="ECO:0000313" key="3">
    <source>
        <dbReference type="EMBL" id="QET05139.1"/>
    </source>
</evidence>
<dbReference type="Proteomes" id="UP000322822">
    <property type="component" value="Chromosome 2"/>
</dbReference>
<dbReference type="PANTHER" id="PTHR43037">
    <property type="entry name" value="UNNAMED PRODUCT-RELATED"/>
    <property type="match status" value="1"/>
</dbReference>
<dbReference type="RefSeq" id="WP_150375198.1">
    <property type="nucleotide sequence ID" value="NZ_CP044067.1"/>
</dbReference>
<accession>A0A5P2HDA7</accession>
<dbReference type="GO" id="GO:0016787">
    <property type="term" value="F:hydrolase activity"/>
    <property type="evidence" value="ECO:0007669"/>
    <property type="project" value="UniProtKB-KW"/>
</dbReference>
<reference evidence="3 4" key="1">
    <citation type="submission" date="2019-09" db="EMBL/GenBank/DDBJ databases">
        <title>FDA dAtabase for Regulatory Grade micrObial Sequences (FDA-ARGOS): Supporting development and validation of Infectious Disease Dx tests.</title>
        <authorList>
            <person name="Sciortino C."/>
            <person name="Tallon L."/>
            <person name="Sadzewicz L."/>
            <person name="Vavikolanu K."/>
            <person name="Mehta A."/>
            <person name="Aluvathingal J."/>
            <person name="Nadendla S."/>
            <person name="Nandy P."/>
            <person name="Geyer C."/>
            <person name="Yan Y."/>
            <person name="Sichtig H."/>
        </authorList>
    </citation>
    <scope>NUCLEOTIDE SEQUENCE [LARGE SCALE GENOMIC DNA]</scope>
    <source>
        <strain evidence="3 4">FDAARGOS_664</strain>
    </source>
</reference>
<dbReference type="InterPro" id="IPR050955">
    <property type="entry name" value="Plant_Biomass_Hydrol_Est"/>
</dbReference>